<reference evidence="2" key="1">
    <citation type="submission" date="2021-01" db="EMBL/GenBank/DDBJ databases">
        <authorList>
            <person name="Li R."/>
            <person name="Bekaert M."/>
        </authorList>
    </citation>
    <scope>NUCLEOTIDE SEQUENCE</scope>
    <source>
        <strain evidence="2">Farmed</strain>
    </source>
</reference>
<keyword evidence="1" id="KW-0472">Membrane</keyword>
<organism evidence="2 3">
    <name type="scientific">Acanthosepion pharaonis</name>
    <name type="common">Pharaoh cuttlefish</name>
    <name type="synonym">Sepia pharaonis</name>
    <dbReference type="NCBI Taxonomy" id="158019"/>
    <lineage>
        <taxon>Eukaryota</taxon>
        <taxon>Metazoa</taxon>
        <taxon>Spiralia</taxon>
        <taxon>Lophotrochozoa</taxon>
        <taxon>Mollusca</taxon>
        <taxon>Cephalopoda</taxon>
        <taxon>Coleoidea</taxon>
        <taxon>Decapodiformes</taxon>
        <taxon>Sepiida</taxon>
        <taxon>Sepiina</taxon>
        <taxon>Sepiidae</taxon>
        <taxon>Acanthosepion</taxon>
    </lineage>
</organism>
<gene>
    <name evidence="2" type="ORF">SPHA_59184</name>
</gene>
<evidence type="ECO:0000313" key="3">
    <source>
        <dbReference type="Proteomes" id="UP000597762"/>
    </source>
</evidence>
<name>A0A812DMU4_ACAPH</name>
<dbReference type="EMBL" id="CAHIKZ030004103">
    <property type="protein sequence ID" value="CAE1307115.1"/>
    <property type="molecule type" value="Genomic_DNA"/>
</dbReference>
<evidence type="ECO:0000313" key="2">
    <source>
        <dbReference type="EMBL" id="CAE1307115.1"/>
    </source>
</evidence>
<keyword evidence="1" id="KW-1133">Transmembrane helix</keyword>
<protein>
    <submittedName>
        <fullName evidence="2">Uncharacterized protein</fullName>
    </submittedName>
</protein>
<sequence>MHTLFLTLSCRYTSPPPLSTCPSFPFNFYLFLPPFLLTLSIPRHTFPCLSLIRSSSKHFHSSLENRLSFHLSTISPSLSLPLSLSLSLSLSISLSLFLSIYLSLKVYSSSFSLFFTHTFSLSRSLSTPISQSWQFPLLFFFSLPMNLSSFDIAIFLSSFFPLFINYLLFFLSFQ</sequence>
<accession>A0A812DMU4</accession>
<comment type="caution">
    <text evidence="2">The sequence shown here is derived from an EMBL/GenBank/DDBJ whole genome shotgun (WGS) entry which is preliminary data.</text>
</comment>
<feature type="transmembrane region" description="Helical" evidence="1">
    <location>
        <begin position="82"/>
        <end position="104"/>
    </location>
</feature>
<proteinExistence type="predicted"/>
<dbReference type="AlphaFoldDB" id="A0A812DMU4"/>
<dbReference type="Proteomes" id="UP000597762">
    <property type="component" value="Unassembled WGS sequence"/>
</dbReference>
<feature type="transmembrane region" description="Helical" evidence="1">
    <location>
        <begin position="152"/>
        <end position="173"/>
    </location>
</feature>
<keyword evidence="3" id="KW-1185">Reference proteome</keyword>
<keyword evidence="1" id="KW-0812">Transmembrane</keyword>
<evidence type="ECO:0000256" key="1">
    <source>
        <dbReference type="SAM" id="Phobius"/>
    </source>
</evidence>